<sequence>DPNTILGNRRPGFHLRKYSISIYSYSLTPTFDGWATYGTQTLYSIPCDTNTPCLYLKHVGTNYFQAVKSINIS</sequence>
<dbReference type="EnsemblMetazoa" id="Aqu2.1.44416_001">
    <property type="protein sequence ID" value="Aqu2.1.44416_001"/>
    <property type="gene ID" value="Aqu2.1.44416"/>
</dbReference>
<dbReference type="AlphaFoldDB" id="A0A1X7VX03"/>
<organism evidence="1">
    <name type="scientific">Amphimedon queenslandica</name>
    <name type="common">Sponge</name>
    <dbReference type="NCBI Taxonomy" id="400682"/>
    <lineage>
        <taxon>Eukaryota</taxon>
        <taxon>Metazoa</taxon>
        <taxon>Porifera</taxon>
        <taxon>Demospongiae</taxon>
        <taxon>Heteroscleromorpha</taxon>
        <taxon>Haplosclerida</taxon>
        <taxon>Niphatidae</taxon>
        <taxon>Amphimedon</taxon>
    </lineage>
</organism>
<proteinExistence type="predicted"/>
<reference evidence="1" key="1">
    <citation type="submission" date="2017-05" db="UniProtKB">
        <authorList>
            <consortium name="EnsemblMetazoa"/>
        </authorList>
    </citation>
    <scope>IDENTIFICATION</scope>
</reference>
<accession>A0A1X7VX03</accession>
<name>A0A1X7VX03_AMPQE</name>
<evidence type="ECO:0000313" key="1">
    <source>
        <dbReference type="EnsemblMetazoa" id="Aqu2.1.44416_001"/>
    </source>
</evidence>
<protein>
    <submittedName>
        <fullName evidence="1">Uncharacterized protein</fullName>
    </submittedName>
</protein>
<dbReference type="InParanoid" id="A0A1X7VX03"/>